<gene>
    <name evidence="1" type="ORF">NG800_012265</name>
</gene>
<evidence type="ECO:0000313" key="2">
    <source>
        <dbReference type="Proteomes" id="UP001204439"/>
    </source>
</evidence>
<keyword evidence="2" id="KW-1185">Reference proteome</keyword>
<dbReference type="SUPFAM" id="SSF55961">
    <property type="entry name" value="Bet v1-like"/>
    <property type="match status" value="1"/>
</dbReference>
<dbReference type="CDD" id="cd07820">
    <property type="entry name" value="SRPBCC_3"/>
    <property type="match status" value="1"/>
</dbReference>
<accession>A0ABU4JJ23</accession>
<protein>
    <submittedName>
        <fullName evidence="1">SRPBCC family protein</fullName>
    </submittedName>
</protein>
<organism evidence="1 2">
    <name type="scientific">Epilithonimonas ginsengisoli</name>
    <dbReference type="NCBI Taxonomy" id="1245592"/>
    <lineage>
        <taxon>Bacteria</taxon>
        <taxon>Pseudomonadati</taxon>
        <taxon>Bacteroidota</taxon>
        <taxon>Flavobacteriia</taxon>
        <taxon>Flavobacteriales</taxon>
        <taxon>Weeksellaceae</taxon>
        <taxon>Chryseobacterium group</taxon>
        <taxon>Epilithonimonas</taxon>
    </lineage>
</organism>
<comment type="caution">
    <text evidence="1">The sequence shown here is derived from an EMBL/GenBank/DDBJ whole genome shotgun (WGS) entry which is preliminary data.</text>
</comment>
<reference evidence="1 2" key="1">
    <citation type="submission" date="2023-11" db="EMBL/GenBank/DDBJ databases">
        <title>First isolation, identification, and characterization of non-pathogenic Epilithonimonas ginsengisoli isolated from diseased farmed rainbow trout (Oncorhynchus mykiss) in Chile.</title>
        <authorList>
            <person name="Miranda C.D."/>
            <person name="Irgang R."/>
            <person name="Concha C."/>
            <person name="Rojas R."/>
            <person name="Avendano R."/>
        </authorList>
    </citation>
    <scope>NUCLEOTIDE SEQUENCE [LARGE SCALE GENOMIC DNA]</scope>
    <source>
        <strain evidence="1 2">FP99</strain>
    </source>
</reference>
<dbReference type="RefSeq" id="WP_063970106.1">
    <property type="nucleotide sequence ID" value="NZ_JAMXLT020000021.1"/>
</dbReference>
<dbReference type="InterPro" id="IPR023393">
    <property type="entry name" value="START-like_dom_sf"/>
</dbReference>
<evidence type="ECO:0000313" key="1">
    <source>
        <dbReference type="EMBL" id="MDW8549689.1"/>
    </source>
</evidence>
<name>A0ABU4JJ23_9FLAO</name>
<sequence length="157" mass="18479">MKHRLYKEQQLNCDIETAWNFFSAANNLSVITPPDMKFTVLTKLKNDEVFEGMIIDYTVSPLLNIPLGWQTEITQVDFQTSFTDFQQKGPYKLWNHFHEFIQNEDGVLIKDTVDYELPLGFLGEIAHKLFVKKKLENIFDFRHEVLEVMFNNKKKAS</sequence>
<dbReference type="EMBL" id="JAMXLT020000021">
    <property type="protein sequence ID" value="MDW8549689.1"/>
    <property type="molecule type" value="Genomic_DNA"/>
</dbReference>
<dbReference type="Proteomes" id="UP001204439">
    <property type="component" value="Unassembled WGS sequence"/>
</dbReference>
<proteinExistence type="predicted"/>
<dbReference type="Gene3D" id="3.30.530.20">
    <property type="match status" value="1"/>
</dbReference>